<evidence type="ECO:0000256" key="1">
    <source>
        <dbReference type="ARBA" id="ARBA00020581"/>
    </source>
</evidence>
<organism evidence="4">
    <name type="scientific">Culicoides nubeculosus</name>
    <name type="common">Biting midge</name>
    <dbReference type="NCBI Taxonomy" id="144565"/>
    <lineage>
        <taxon>Eukaryota</taxon>
        <taxon>Metazoa</taxon>
        <taxon>Ecdysozoa</taxon>
        <taxon>Arthropoda</taxon>
        <taxon>Hexapoda</taxon>
        <taxon>Insecta</taxon>
        <taxon>Pterygota</taxon>
        <taxon>Neoptera</taxon>
        <taxon>Endopterygota</taxon>
        <taxon>Diptera</taxon>
        <taxon>Nematocera</taxon>
        <taxon>Chironomoidea</taxon>
        <taxon>Ceratopogonidae</taxon>
        <taxon>Ceratopogoninae</taxon>
        <taxon>Culicoides</taxon>
        <taxon>Monoculicoides</taxon>
    </lineage>
</organism>
<dbReference type="AlphaFoldDB" id="B9URH2"/>
<reference evidence="4" key="1">
    <citation type="journal article" date="2009" name="Insect Mol. Biol.">
        <title>Identification and isolation of cDNA clones encoding the abundant secreted proteins in the saliva proteome of Culicoides nubeculosus.</title>
        <authorList>
            <person name="Russell C.L."/>
            <person name="Heesom K.J."/>
            <person name="Arthur C.J."/>
            <person name="Helps C.R."/>
            <person name="Mellor P.S."/>
            <person name="Day M.J."/>
            <person name="Torsteinsdottir S."/>
            <person name="Bjoernsdottir T.S."/>
            <person name="Wilson A.D."/>
        </authorList>
    </citation>
    <scope>NUCLEOTIDE SEQUENCE</scope>
    <source>
        <tissue evidence="4">Salivary gland</tissue>
    </source>
</reference>
<keyword evidence="3" id="KW-0732">Signal</keyword>
<name>B9URH2_CULNU</name>
<dbReference type="EMBL" id="EU978880">
    <property type="protein sequence ID" value="ACM40869.1"/>
    <property type="molecule type" value="mRNA"/>
</dbReference>
<feature type="chain" id="PRO_5002892773" description="Ribosome-recycling factor, mitochondrial" evidence="3">
    <location>
        <begin position="20"/>
        <end position="145"/>
    </location>
</feature>
<dbReference type="Allergome" id="9042">
    <property type="allergen name" value="Cul n 6"/>
</dbReference>
<protein>
    <recommendedName>
        <fullName evidence="1">Ribosome-recycling factor, mitochondrial</fullName>
    </recommendedName>
    <alternativeName>
        <fullName evidence="2">Ribosome-releasing factor, mitochondrial</fullName>
    </alternativeName>
</protein>
<dbReference type="InterPro" id="IPR036191">
    <property type="entry name" value="RRF_sf"/>
</dbReference>
<dbReference type="SUPFAM" id="SSF55194">
    <property type="entry name" value="Ribosome recycling factor, RRF"/>
    <property type="match status" value="1"/>
</dbReference>
<evidence type="ECO:0000256" key="3">
    <source>
        <dbReference type="SAM" id="SignalP"/>
    </source>
</evidence>
<accession>B9URH2</accession>
<evidence type="ECO:0000256" key="2">
    <source>
        <dbReference type="ARBA" id="ARBA00033107"/>
    </source>
</evidence>
<sequence>MKLFIILFISLNILNVTLGARQFLHKLLEDNSVKCHNKGNDIFVKACLSLQKLNMYVYDDYLGSHLLGAVQDQTNRILSVVQERPKRDFKQIEDCLTNFKTGVKTYRREAFLEYKKDKSCSKDIIHSFTVNVQKVADGALHCIAG</sequence>
<proteinExistence type="evidence at transcript level"/>
<evidence type="ECO:0000313" key="4">
    <source>
        <dbReference type="EMBL" id="ACM40869.1"/>
    </source>
</evidence>
<feature type="signal peptide" evidence="3">
    <location>
        <begin position="1"/>
        <end position="19"/>
    </location>
</feature>